<dbReference type="AlphaFoldDB" id="A0A5B7JZA8"/>
<evidence type="ECO:0000313" key="3">
    <source>
        <dbReference type="Proteomes" id="UP000324222"/>
    </source>
</evidence>
<name>A0A5B7JZA8_PORTR</name>
<reference evidence="2 3" key="1">
    <citation type="submission" date="2019-05" db="EMBL/GenBank/DDBJ databases">
        <title>Another draft genome of Portunus trituberculatus and its Hox gene families provides insights of decapod evolution.</title>
        <authorList>
            <person name="Jeong J.-H."/>
            <person name="Song I."/>
            <person name="Kim S."/>
            <person name="Choi T."/>
            <person name="Kim D."/>
            <person name="Ryu S."/>
            <person name="Kim W."/>
        </authorList>
    </citation>
    <scope>NUCLEOTIDE SEQUENCE [LARGE SCALE GENOMIC DNA]</scope>
    <source>
        <tissue evidence="2">Muscle</tissue>
    </source>
</reference>
<dbReference type="EMBL" id="VSRR010136003">
    <property type="protein sequence ID" value="MPD03412.1"/>
    <property type="molecule type" value="Genomic_DNA"/>
</dbReference>
<feature type="region of interest" description="Disordered" evidence="1">
    <location>
        <begin position="1"/>
        <end position="85"/>
    </location>
</feature>
<organism evidence="2 3">
    <name type="scientific">Portunus trituberculatus</name>
    <name type="common">Swimming crab</name>
    <name type="synonym">Neptunus trituberculatus</name>
    <dbReference type="NCBI Taxonomy" id="210409"/>
    <lineage>
        <taxon>Eukaryota</taxon>
        <taxon>Metazoa</taxon>
        <taxon>Ecdysozoa</taxon>
        <taxon>Arthropoda</taxon>
        <taxon>Crustacea</taxon>
        <taxon>Multicrustacea</taxon>
        <taxon>Malacostraca</taxon>
        <taxon>Eumalacostraca</taxon>
        <taxon>Eucarida</taxon>
        <taxon>Decapoda</taxon>
        <taxon>Pleocyemata</taxon>
        <taxon>Brachyura</taxon>
        <taxon>Eubrachyura</taxon>
        <taxon>Portunoidea</taxon>
        <taxon>Portunidae</taxon>
        <taxon>Portuninae</taxon>
        <taxon>Portunus</taxon>
    </lineage>
</organism>
<evidence type="ECO:0000313" key="2">
    <source>
        <dbReference type="EMBL" id="MPD03412.1"/>
    </source>
</evidence>
<evidence type="ECO:0000256" key="1">
    <source>
        <dbReference type="SAM" id="MobiDB-lite"/>
    </source>
</evidence>
<feature type="compositionally biased region" description="Polar residues" evidence="1">
    <location>
        <begin position="67"/>
        <end position="85"/>
    </location>
</feature>
<proteinExistence type="predicted"/>
<keyword evidence="3" id="KW-1185">Reference proteome</keyword>
<accession>A0A5B7JZA8</accession>
<comment type="caution">
    <text evidence="2">The sequence shown here is derived from an EMBL/GenBank/DDBJ whole genome shotgun (WGS) entry which is preliminary data.</text>
</comment>
<protein>
    <submittedName>
        <fullName evidence="2">Uncharacterized protein</fullName>
    </submittedName>
</protein>
<gene>
    <name evidence="2" type="ORF">E2C01_099050</name>
</gene>
<sequence>MPEFKPGQRGRGRRGAGVGGRGNPFRAPTAMNRPSSATPEGGREREVVGGEGGRRKRKHTDELHDGNNASLSNPLTSFQLTKISP</sequence>
<dbReference type="Proteomes" id="UP000324222">
    <property type="component" value="Unassembled WGS sequence"/>
</dbReference>